<feature type="compositionally biased region" description="Basic residues" evidence="1">
    <location>
        <begin position="1"/>
        <end position="10"/>
    </location>
</feature>
<name>A0A1Y0HTP7_CELCE</name>
<gene>
    <name evidence="3" type="ORF">CBR64_02460</name>
</gene>
<feature type="domain" description="Glycosyltransferase 2-like" evidence="2">
    <location>
        <begin position="38"/>
        <end position="186"/>
    </location>
</feature>
<dbReference type="InterPro" id="IPR029044">
    <property type="entry name" value="Nucleotide-diphossugar_trans"/>
</dbReference>
<evidence type="ECO:0000313" key="3">
    <source>
        <dbReference type="EMBL" id="ARU50523.1"/>
    </source>
</evidence>
<dbReference type="Proteomes" id="UP000196228">
    <property type="component" value="Chromosome"/>
</dbReference>
<dbReference type="AlphaFoldDB" id="A0A1Y0HTP7"/>
<evidence type="ECO:0000256" key="1">
    <source>
        <dbReference type="SAM" id="MobiDB-lite"/>
    </source>
</evidence>
<dbReference type="InterPro" id="IPR001173">
    <property type="entry name" value="Glyco_trans_2-like"/>
</dbReference>
<sequence>MNRPAQRRRAAPPGVGTTNDRAGGAVAELSSDPVVDLVVAVHSTARPVERAVASVLAHTRTPLRVTVVCHNIDAGAIAEKLGALVDDPRVRTIEHRDGLRSPSGPFNRGLDEATAPFVSIMGSDDLLEPGAVDSWVARQRADDADMVVTHLRHASGAYVPTPPVRPWRTRRLEGSRDRLAYRSAPLGIVRRAAFPTLRLTEGAPVGGDIAFVLSIWFSRRRISYDRTGPAYVIGADASDRVTFRPKPVAEEFTYLESLLEDSRFVGLGPRERASYAVKFLRVQVFGAVHNRPDPAFWTPQERADLRAVTRQILDLAPGAERVLSIADRRVLDAVLDLGTPVEVLFARGVARRRFRSPAALLTRDPSRLLAREAPLRFMVASVLSRR</sequence>
<proteinExistence type="predicted"/>
<dbReference type="SUPFAM" id="SSF53448">
    <property type="entry name" value="Nucleotide-diphospho-sugar transferases"/>
    <property type="match status" value="1"/>
</dbReference>
<accession>A0A1Y0HTP7</accession>
<feature type="region of interest" description="Disordered" evidence="1">
    <location>
        <begin position="1"/>
        <end position="23"/>
    </location>
</feature>
<dbReference type="Pfam" id="PF00535">
    <property type="entry name" value="Glycos_transf_2"/>
    <property type="match status" value="1"/>
</dbReference>
<dbReference type="KEGG" id="cceu:CBR64_02460"/>
<dbReference type="Gene3D" id="3.90.550.10">
    <property type="entry name" value="Spore Coat Polysaccharide Biosynthesis Protein SpsA, Chain A"/>
    <property type="match status" value="1"/>
</dbReference>
<protein>
    <recommendedName>
        <fullName evidence="2">Glycosyltransferase 2-like domain-containing protein</fullName>
    </recommendedName>
</protein>
<organism evidence="3 4">
    <name type="scientific">Cellulosimicrobium cellulans</name>
    <name type="common">Arthrobacter luteus</name>
    <dbReference type="NCBI Taxonomy" id="1710"/>
    <lineage>
        <taxon>Bacteria</taxon>
        <taxon>Bacillati</taxon>
        <taxon>Actinomycetota</taxon>
        <taxon>Actinomycetes</taxon>
        <taxon>Micrococcales</taxon>
        <taxon>Promicromonosporaceae</taxon>
        <taxon>Cellulosimicrobium</taxon>
    </lineage>
</organism>
<evidence type="ECO:0000313" key="4">
    <source>
        <dbReference type="Proteomes" id="UP000196228"/>
    </source>
</evidence>
<evidence type="ECO:0000259" key="2">
    <source>
        <dbReference type="Pfam" id="PF00535"/>
    </source>
</evidence>
<reference evidence="3 4" key="1">
    <citation type="submission" date="2017-05" db="EMBL/GenBank/DDBJ databases">
        <authorList>
            <person name="Song R."/>
            <person name="Chenine A.L."/>
            <person name="Ruprecht R.M."/>
        </authorList>
    </citation>
    <scope>NUCLEOTIDE SEQUENCE [LARGE SCALE GENOMIC DNA]</scope>
    <source>
        <strain evidence="3 4">PSBB019</strain>
    </source>
</reference>
<dbReference type="CDD" id="cd00761">
    <property type="entry name" value="Glyco_tranf_GTA_type"/>
    <property type="match status" value="1"/>
</dbReference>
<dbReference type="EMBL" id="CP021383">
    <property type="protein sequence ID" value="ARU50523.1"/>
    <property type="molecule type" value="Genomic_DNA"/>
</dbReference>